<evidence type="ECO:0000313" key="7">
    <source>
        <dbReference type="Proteomes" id="UP000625574"/>
    </source>
</evidence>
<dbReference type="SUPFAM" id="SSF48179">
    <property type="entry name" value="6-phosphogluconate dehydrogenase C-terminal domain-like"/>
    <property type="match status" value="1"/>
</dbReference>
<dbReference type="InterPro" id="IPR036291">
    <property type="entry name" value="NAD(P)-bd_dom_sf"/>
</dbReference>
<evidence type="ECO:0000256" key="1">
    <source>
        <dbReference type="ARBA" id="ARBA00023002"/>
    </source>
</evidence>
<evidence type="ECO:0000313" key="6">
    <source>
        <dbReference type="EMBL" id="MBI9001190.1"/>
    </source>
</evidence>
<protein>
    <submittedName>
        <fullName evidence="6">Nucleotide sugar dehydrogenase</fullName>
    </submittedName>
</protein>
<dbReference type="PIRSF" id="PIRSF000124">
    <property type="entry name" value="UDPglc_GDPman_dh"/>
    <property type="match status" value="1"/>
</dbReference>
<dbReference type="Gene3D" id="3.40.50.720">
    <property type="entry name" value="NAD(P)-binding Rossmann-like Domain"/>
    <property type="match status" value="2"/>
</dbReference>
<dbReference type="SUPFAM" id="SSF51735">
    <property type="entry name" value="NAD(P)-binding Rossmann-fold domains"/>
    <property type="match status" value="1"/>
</dbReference>
<proteinExistence type="inferred from homology"/>
<dbReference type="Pfam" id="PF03721">
    <property type="entry name" value="UDPG_MGDP_dh_N"/>
    <property type="match status" value="1"/>
</dbReference>
<dbReference type="InterPro" id="IPR014027">
    <property type="entry name" value="UDP-Glc/GDP-Man_DH_C"/>
</dbReference>
<dbReference type="InterPro" id="IPR008927">
    <property type="entry name" value="6-PGluconate_DH-like_C_sf"/>
</dbReference>
<dbReference type="EMBL" id="JAEIOT010000011">
    <property type="protein sequence ID" value="MBI9001190.1"/>
    <property type="molecule type" value="Genomic_DNA"/>
</dbReference>
<reference evidence="6 7" key="1">
    <citation type="submission" date="2020-12" db="EMBL/GenBank/DDBJ databases">
        <title>Genome public.</title>
        <authorList>
            <person name="Sun Q."/>
        </authorList>
    </citation>
    <scope>NUCLEOTIDE SEQUENCE [LARGE SCALE GENOMIC DNA]</scope>
    <source>
        <strain evidence="6 7">CCM 8864</strain>
    </source>
</reference>
<dbReference type="Pfam" id="PF00984">
    <property type="entry name" value="UDPG_MGDP_dh"/>
    <property type="match status" value="1"/>
</dbReference>
<keyword evidence="4" id="KW-1133">Transmembrane helix</keyword>
<gene>
    <name evidence="6" type="ORF">JDV76_09470</name>
</gene>
<dbReference type="InterPro" id="IPR014026">
    <property type="entry name" value="UDP-Glc/GDP-Man_DH_dimer"/>
</dbReference>
<dbReference type="SMART" id="SM00984">
    <property type="entry name" value="UDPG_MGDP_dh_C"/>
    <property type="match status" value="1"/>
</dbReference>
<dbReference type="Pfam" id="PF03720">
    <property type="entry name" value="UDPG_MGDP_dh_C"/>
    <property type="match status" value="1"/>
</dbReference>
<dbReference type="NCBIfam" id="TIGR03026">
    <property type="entry name" value="NDP-sugDHase"/>
    <property type="match status" value="1"/>
</dbReference>
<accession>A0ABS0VZY1</accession>
<dbReference type="SUPFAM" id="SSF52413">
    <property type="entry name" value="UDP-glucose/GDP-mannose dehydrogenase C-terminal domain"/>
    <property type="match status" value="1"/>
</dbReference>
<evidence type="ECO:0000256" key="2">
    <source>
        <dbReference type="ARBA" id="ARBA00023027"/>
    </source>
</evidence>
<feature type="domain" description="UDP-glucose/GDP-mannose dehydrogenase C-terminal" evidence="5">
    <location>
        <begin position="319"/>
        <end position="409"/>
    </location>
</feature>
<comment type="similarity">
    <text evidence="3">Belongs to the UDP-glucose/GDP-mannose dehydrogenase family.</text>
</comment>
<name>A0ABS0VZY1_9CORY</name>
<organism evidence="6 7">
    <name type="scientific">Corynebacterium marambiense</name>
    <dbReference type="NCBI Taxonomy" id="2765364"/>
    <lineage>
        <taxon>Bacteria</taxon>
        <taxon>Bacillati</taxon>
        <taxon>Actinomycetota</taxon>
        <taxon>Actinomycetes</taxon>
        <taxon>Mycobacteriales</taxon>
        <taxon>Corynebacteriaceae</taxon>
        <taxon>Corynebacterium</taxon>
    </lineage>
</organism>
<dbReference type="PANTHER" id="PTHR43491">
    <property type="entry name" value="UDP-N-ACETYL-D-MANNOSAMINE DEHYDROGENASE"/>
    <property type="match status" value="1"/>
</dbReference>
<evidence type="ECO:0000259" key="5">
    <source>
        <dbReference type="SMART" id="SM00984"/>
    </source>
</evidence>
<keyword evidence="7" id="KW-1185">Reference proteome</keyword>
<dbReference type="InterPro" id="IPR036220">
    <property type="entry name" value="UDP-Glc/GDP-Man_DH_C_sf"/>
</dbReference>
<dbReference type="Proteomes" id="UP000625574">
    <property type="component" value="Unassembled WGS sequence"/>
</dbReference>
<evidence type="ECO:0000256" key="3">
    <source>
        <dbReference type="PIRNR" id="PIRNR000124"/>
    </source>
</evidence>
<feature type="transmembrane region" description="Helical" evidence="4">
    <location>
        <begin position="12"/>
        <end position="32"/>
    </location>
</feature>
<dbReference type="InterPro" id="IPR017476">
    <property type="entry name" value="UDP-Glc/GDP-Man"/>
</dbReference>
<dbReference type="InterPro" id="IPR001732">
    <property type="entry name" value="UDP-Glc/GDP-Man_DH_N"/>
</dbReference>
<dbReference type="InterPro" id="IPR028359">
    <property type="entry name" value="UDP_ManNAc/GlcNAc_DH"/>
</dbReference>
<evidence type="ECO:0000256" key="4">
    <source>
        <dbReference type="SAM" id="Phobius"/>
    </source>
</evidence>
<dbReference type="PANTHER" id="PTHR43491:SF1">
    <property type="entry name" value="UDP-N-ACETYL-D-MANNOSAMINE DEHYDROGENASE"/>
    <property type="match status" value="1"/>
</dbReference>
<keyword evidence="4" id="KW-0812">Transmembrane</keyword>
<comment type="caution">
    <text evidence="6">The sequence shown here is derived from an EMBL/GenBank/DDBJ whole genome shotgun (WGS) entry which is preliminary data.</text>
</comment>
<dbReference type="RefSeq" id="WP_198736656.1">
    <property type="nucleotide sequence ID" value="NZ_JAEIOT010000011.1"/>
</dbReference>
<keyword evidence="1" id="KW-0560">Oxidoreductase</keyword>
<keyword evidence="2" id="KW-0520">NAD</keyword>
<keyword evidence="4" id="KW-0472">Membrane</keyword>
<sequence>MKDCGSENLRICVLGLGYIGLPTALMFANVGYRVHGMDVSSRLIDDLIAGNVDFSEAGLNTLFRQVRQENKFSVSTEVTAADVFIVAVPTPKGTGNQPILEPLYSAIDKVVPLLRGGEILIIESTIPPGTIRKVEEKIYHARPDLYNNGGEGNVPKIAYVPERVIPGRVIQEIIQNRRIVGVSCNLVGESVSRLYASFVTGGIDTVTVEVAELCKLAENSFRDVNIAFANELSMICASRGIDVDAVIQHANLHPRVEILQPGIGVGGHCVAVDPWFLATEFPQESDLIKTARKVNTKKTNWCAKRIVSAISRRGLDEIYFLGLAFKPNVGDIRESPAIQIVRFVAGNRPDLSIKVADPYIDYIPPELNEFRNIQFVAAADLDQIKGNCFILVEHRDYQKYSGADFQFDDFPPNLNVISDWMYDYRSE</sequence>
<dbReference type="PIRSF" id="PIRSF500136">
    <property type="entry name" value="UDP_ManNAc_DH"/>
    <property type="match status" value="1"/>
</dbReference>